<dbReference type="RefSeq" id="WP_084407756.1">
    <property type="nucleotide sequence ID" value="NZ_FWXR01000001.1"/>
</dbReference>
<gene>
    <name evidence="1" type="ORF">SAMN06297251_10120</name>
</gene>
<reference evidence="1 2" key="1">
    <citation type="submission" date="2017-04" db="EMBL/GenBank/DDBJ databases">
        <authorList>
            <person name="Afonso C.L."/>
            <person name="Miller P.J."/>
            <person name="Scott M.A."/>
            <person name="Spackman E."/>
            <person name="Goraichik I."/>
            <person name="Dimitrov K.M."/>
            <person name="Suarez D.L."/>
            <person name="Swayne D.E."/>
        </authorList>
    </citation>
    <scope>NUCLEOTIDE SEQUENCE [LARGE SCALE GENOMIC DNA]</scope>
    <source>
        <strain evidence="1 2">CGMCC 1.10972</strain>
    </source>
</reference>
<sequence length="184" mass="19284">MRAKAKHISPVSYLVAAGALIAGIVVAQTPAQVYADPAGYTVSRLVDESGHDRVVVDVDVLKLLSCDLESGRGPVWVDFSDPDDVGVPPPSPFFRPDGTQAGKTMGAAGDTIPIRGYYALVPSKLADGDGSWTVRVPCQLWTLDDAGNRVWGRKVVASFGPLPLPPPGAVATDRGLGIPLGDLR</sequence>
<dbReference type="OrthoDB" id="9954318at2"/>
<dbReference type="AlphaFoldDB" id="A0A1W1Y869"/>
<name>A0A1W1Y869_9HYPH</name>
<dbReference type="EMBL" id="FWXR01000001">
    <property type="protein sequence ID" value="SMC32349.1"/>
    <property type="molecule type" value="Genomic_DNA"/>
</dbReference>
<accession>A0A1W1Y869</accession>
<protein>
    <submittedName>
        <fullName evidence="1">Uncharacterized protein</fullName>
    </submittedName>
</protein>
<dbReference type="Proteomes" id="UP000192656">
    <property type="component" value="Unassembled WGS sequence"/>
</dbReference>
<keyword evidence="2" id="KW-1185">Reference proteome</keyword>
<organism evidence="1 2">
    <name type="scientific">Fulvimarina manganoxydans</name>
    <dbReference type="NCBI Taxonomy" id="937218"/>
    <lineage>
        <taxon>Bacteria</taxon>
        <taxon>Pseudomonadati</taxon>
        <taxon>Pseudomonadota</taxon>
        <taxon>Alphaproteobacteria</taxon>
        <taxon>Hyphomicrobiales</taxon>
        <taxon>Aurantimonadaceae</taxon>
        <taxon>Fulvimarina</taxon>
    </lineage>
</organism>
<dbReference type="STRING" id="937218.SAMN06297251_10120"/>
<evidence type="ECO:0000313" key="1">
    <source>
        <dbReference type="EMBL" id="SMC32349.1"/>
    </source>
</evidence>
<proteinExistence type="predicted"/>
<evidence type="ECO:0000313" key="2">
    <source>
        <dbReference type="Proteomes" id="UP000192656"/>
    </source>
</evidence>